<feature type="region of interest" description="Disordered" evidence="1">
    <location>
        <begin position="37"/>
        <end position="57"/>
    </location>
</feature>
<accession>A0A1C5JSW4</accession>
<evidence type="ECO:0000259" key="2">
    <source>
        <dbReference type="SMART" id="SM00909"/>
    </source>
</evidence>
<dbReference type="Proteomes" id="UP000198217">
    <property type="component" value="Chromosome I"/>
</dbReference>
<evidence type="ECO:0000313" key="4">
    <source>
        <dbReference type="Proteomes" id="UP000198217"/>
    </source>
</evidence>
<sequence length="601" mass="64464">MRHARLTGVAGVALLALGLTGCGIPASTDVEVERRVSTAEAGSVSGGSVQPPTRAAAGSNAQTFVNNFLAAAAGEPDRAYERVKEYIDPRQHHRLQERQGSEITLTVVRLTDDPVITPDVDSTKVTINVQQVGVLRANGTLVSPVATERSYEFKLVSAALPGQGDVEQAGLYVQDPPNVLLLSDVALAQYYKESSVYFWSSDRARLVPDLRYLPEAVPEERQVTEVVRWLIGGPSDWLRTAVVPLPDRTELINNATGSADRWEVNLALPANDEERLDQFATQLAWSLPNLDGQVELKVQNQSRRVVDLAGQRRANPVYELAQNPHRFCVYDGAVHPLAVVGDPGTVPLAAEDNRNVVSANFDRINDWTLAALVVTGSDKRQRLAVGSGAAPLTDLRKGPAHNAMGRPVWLRTLDPLKPRGLVVADGNLHLFEVDRDVRMSRVQLNGVTGAVTAVAASLDGQRIALIVGGGLYVAAVDLDDDSVTVGPTRKVFTSLTALSAVDWAGEDRLVVGGSADRPAVYDVSIDGARQTPLQEKLGAKVTHLAAYPVNPAAPQPSAVMYEANGVSYSGSSRIQSDQVLNVSPEPTGNRSGNPTAPFFLY</sequence>
<organism evidence="3 4">
    <name type="scientific">Micromonospora echinaurantiaca</name>
    <dbReference type="NCBI Taxonomy" id="47857"/>
    <lineage>
        <taxon>Bacteria</taxon>
        <taxon>Bacillati</taxon>
        <taxon>Actinomycetota</taxon>
        <taxon>Actinomycetes</taxon>
        <taxon>Micromonosporales</taxon>
        <taxon>Micromonosporaceae</taxon>
        <taxon>Micromonospora</taxon>
    </lineage>
</organism>
<name>A0A1C5JSW4_9ACTN</name>
<dbReference type="InterPro" id="IPR018910">
    <property type="entry name" value="LpqB_C"/>
</dbReference>
<keyword evidence="4" id="KW-1185">Reference proteome</keyword>
<reference evidence="3 4" key="1">
    <citation type="submission" date="2016-06" db="EMBL/GenBank/DDBJ databases">
        <authorList>
            <person name="Kjaerup R.B."/>
            <person name="Dalgaard T.S."/>
            <person name="Juul-Madsen H.R."/>
        </authorList>
    </citation>
    <scope>NUCLEOTIDE SEQUENCE [LARGE SCALE GENOMIC DNA]</scope>
    <source>
        <strain evidence="3 4">DSM 43904</strain>
    </source>
</reference>
<dbReference type="Pfam" id="PF10647">
    <property type="entry name" value="Gmad1"/>
    <property type="match status" value="1"/>
</dbReference>
<feature type="domain" description="GerMN" evidence="2">
    <location>
        <begin position="223"/>
        <end position="307"/>
    </location>
</feature>
<proteinExistence type="predicted"/>
<evidence type="ECO:0000256" key="1">
    <source>
        <dbReference type="SAM" id="MobiDB-lite"/>
    </source>
</evidence>
<dbReference type="AlphaFoldDB" id="A0A1C5JSW4"/>
<dbReference type="SUPFAM" id="SSF69322">
    <property type="entry name" value="Tricorn protease domain 2"/>
    <property type="match status" value="1"/>
</dbReference>
<dbReference type="Pfam" id="PF10646">
    <property type="entry name" value="Germane"/>
    <property type="match status" value="1"/>
</dbReference>
<dbReference type="EMBL" id="LT607750">
    <property type="protein sequence ID" value="SCG73642.1"/>
    <property type="molecule type" value="Genomic_DNA"/>
</dbReference>
<dbReference type="InterPro" id="IPR019606">
    <property type="entry name" value="GerMN"/>
</dbReference>
<evidence type="ECO:0000313" key="3">
    <source>
        <dbReference type="EMBL" id="SCG73642.1"/>
    </source>
</evidence>
<gene>
    <name evidence="3" type="ORF">GA0070609_4875</name>
</gene>
<protein>
    <submittedName>
        <fullName evidence="3">Sporulation and spore germination</fullName>
    </submittedName>
</protein>
<dbReference type="RefSeq" id="WP_231928403.1">
    <property type="nucleotide sequence ID" value="NZ_LT607750.1"/>
</dbReference>
<dbReference type="PROSITE" id="PS51257">
    <property type="entry name" value="PROKAR_LIPOPROTEIN"/>
    <property type="match status" value="1"/>
</dbReference>
<feature type="region of interest" description="Disordered" evidence="1">
    <location>
        <begin position="582"/>
        <end position="601"/>
    </location>
</feature>
<feature type="compositionally biased region" description="Polar residues" evidence="1">
    <location>
        <begin position="582"/>
        <end position="594"/>
    </location>
</feature>
<dbReference type="SMART" id="SM00909">
    <property type="entry name" value="Germane"/>
    <property type="match status" value="1"/>
</dbReference>